<evidence type="ECO:0000256" key="1">
    <source>
        <dbReference type="ARBA" id="ARBA00004123"/>
    </source>
</evidence>
<reference evidence="8 9" key="1">
    <citation type="journal article" date="2018" name="PLoS Genet.">
        <title>Population sequencing reveals clonal diversity and ancestral inbreeding in the grapevine cultivar Chardonnay.</title>
        <authorList>
            <person name="Roach M.J."/>
            <person name="Johnson D.L."/>
            <person name="Bohlmann J."/>
            <person name="van Vuuren H.J."/>
            <person name="Jones S.J."/>
            <person name="Pretorius I.S."/>
            <person name="Schmidt S.A."/>
            <person name="Borneman A.R."/>
        </authorList>
    </citation>
    <scope>NUCLEOTIDE SEQUENCE [LARGE SCALE GENOMIC DNA]</scope>
    <source>
        <strain evidence="9">cv. Chardonnay</strain>
        <tissue evidence="8">Leaf</tissue>
    </source>
</reference>
<protein>
    <submittedName>
        <fullName evidence="8">Transcription factor MYB118</fullName>
    </submittedName>
</protein>
<feature type="domain" description="Myb-like" evidence="6">
    <location>
        <begin position="177"/>
        <end position="231"/>
    </location>
</feature>
<dbReference type="PANTHER" id="PTHR45614:SF273">
    <property type="entry name" value="MYB DOMAIN PROTEIN 100-RELATED"/>
    <property type="match status" value="1"/>
</dbReference>
<dbReference type="Pfam" id="PF13921">
    <property type="entry name" value="Myb_DNA-bind_6"/>
    <property type="match status" value="1"/>
</dbReference>
<dbReference type="InterPro" id="IPR017930">
    <property type="entry name" value="Myb_dom"/>
</dbReference>
<dbReference type="FunFam" id="1.10.10.60:FF:000010">
    <property type="entry name" value="Transcriptional activator Myb isoform A"/>
    <property type="match status" value="1"/>
</dbReference>
<keyword evidence="3" id="KW-0805">Transcription regulation</keyword>
<evidence type="ECO:0000313" key="9">
    <source>
        <dbReference type="Proteomes" id="UP000288805"/>
    </source>
</evidence>
<sequence length="439" mass="49113">MALDTSSKHKFSNLPNTFLENPIKPHLKNGFSIGGSSSKLLSQHNSHHLIGNSHFNIEGSSMNPFSGLQNPLLNRYESLHHHSSGDTSTYGAMGAAPPAATGATGVVKELQSKGLLNCSQGMNQAYWPTIFEESGNTSLVEDFWCITPGNGYEKKVDLKKKKKRRVQKRKASKLRKKLNVVKGQWTPKKTVMCSLLIQMVLNYGEKKWSEIAKHLNGRVGKQCRERWHNHLRPNIKKDPWTEEEDRILIQAHIEIGNRWAEISKRLPGRTENTIKNHWNATKRRHLSARSCNGPKSSLLQNYVKQVFSLPGATDHYEPNAHSEPNISVPNVMNTQQVRQQGSSSQYWAEEQLVPTCYNGAIDASFDAKTFWENCGLVNCNSSESYSTIGSLLEETPTGNSMIAEGAIMGLEMPVDMDTLMQFGVNKEVSLLETIANLNL</sequence>
<evidence type="ECO:0000256" key="4">
    <source>
        <dbReference type="ARBA" id="ARBA00023125"/>
    </source>
</evidence>
<dbReference type="EMBL" id="QGNW01000040">
    <property type="protein sequence ID" value="RVX08721.1"/>
    <property type="molecule type" value="Genomic_DNA"/>
</dbReference>
<evidence type="ECO:0000256" key="3">
    <source>
        <dbReference type="ARBA" id="ARBA00023015"/>
    </source>
</evidence>
<dbReference type="InterPro" id="IPR009057">
    <property type="entry name" value="Homeodomain-like_sf"/>
</dbReference>
<dbReference type="CDD" id="cd00167">
    <property type="entry name" value="SANT"/>
    <property type="match status" value="2"/>
</dbReference>
<dbReference type="Proteomes" id="UP000288805">
    <property type="component" value="Unassembled WGS sequence"/>
</dbReference>
<name>A0A438JIE1_VITVI</name>
<organism evidence="8 9">
    <name type="scientific">Vitis vinifera</name>
    <name type="common">Grape</name>
    <dbReference type="NCBI Taxonomy" id="29760"/>
    <lineage>
        <taxon>Eukaryota</taxon>
        <taxon>Viridiplantae</taxon>
        <taxon>Streptophyta</taxon>
        <taxon>Embryophyta</taxon>
        <taxon>Tracheophyta</taxon>
        <taxon>Spermatophyta</taxon>
        <taxon>Magnoliopsida</taxon>
        <taxon>eudicotyledons</taxon>
        <taxon>Gunneridae</taxon>
        <taxon>Pentapetalae</taxon>
        <taxon>rosids</taxon>
        <taxon>Vitales</taxon>
        <taxon>Vitaceae</taxon>
        <taxon>Viteae</taxon>
        <taxon>Vitis</taxon>
    </lineage>
</organism>
<proteinExistence type="predicted"/>
<feature type="domain" description="HTH myb-type" evidence="7">
    <location>
        <begin position="232"/>
        <end position="286"/>
    </location>
</feature>
<dbReference type="InterPro" id="IPR050560">
    <property type="entry name" value="MYB_TF"/>
</dbReference>
<dbReference type="InterPro" id="IPR001005">
    <property type="entry name" value="SANT/Myb"/>
</dbReference>
<evidence type="ECO:0000259" key="7">
    <source>
        <dbReference type="PROSITE" id="PS51294"/>
    </source>
</evidence>
<dbReference type="SUPFAM" id="SSF46689">
    <property type="entry name" value="Homeodomain-like"/>
    <property type="match status" value="1"/>
</dbReference>
<evidence type="ECO:0000313" key="8">
    <source>
        <dbReference type="EMBL" id="RVX08721.1"/>
    </source>
</evidence>
<feature type="domain" description="Myb-like" evidence="6">
    <location>
        <begin position="232"/>
        <end position="282"/>
    </location>
</feature>
<evidence type="ECO:0000259" key="6">
    <source>
        <dbReference type="PROSITE" id="PS50090"/>
    </source>
</evidence>
<accession>A0A438JIE1</accession>
<keyword evidence="3" id="KW-0804">Transcription</keyword>
<comment type="caution">
    <text evidence="8">The sequence shown here is derived from an EMBL/GenBank/DDBJ whole genome shotgun (WGS) entry which is preliminary data.</text>
</comment>
<dbReference type="Gene3D" id="1.10.10.60">
    <property type="entry name" value="Homeodomain-like"/>
    <property type="match status" value="2"/>
</dbReference>
<dbReference type="GO" id="GO:0005634">
    <property type="term" value="C:nucleus"/>
    <property type="evidence" value="ECO:0007669"/>
    <property type="project" value="UniProtKB-SubCell"/>
</dbReference>
<evidence type="ECO:0000256" key="5">
    <source>
        <dbReference type="ARBA" id="ARBA00023242"/>
    </source>
</evidence>
<dbReference type="GO" id="GO:0003677">
    <property type="term" value="F:DNA binding"/>
    <property type="evidence" value="ECO:0007669"/>
    <property type="project" value="UniProtKB-KW"/>
</dbReference>
<dbReference type="AlphaFoldDB" id="A0A438JIE1"/>
<dbReference type="PANTHER" id="PTHR45614">
    <property type="entry name" value="MYB PROTEIN-RELATED"/>
    <property type="match status" value="1"/>
</dbReference>
<evidence type="ECO:0000256" key="2">
    <source>
        <dbReference type="ARBA" id="ARBA00022737"/>
    </source>
</evidence>
<gene>
    <name evidence="8" type="primary">MYB118_1</name>
    <name evidence="8" type="ORF">CK203_011006</name>
</gene>
<comment type="subcellular location">
    <subcellularLocation>
        <location evidence="1">Nucleus</location>
    </subcellularLocation>
</comment>
<keyword evidence="4" id="KW-0238">DNA-binding</keyword>
<keyword evidence="2" id="KW-0677">Repeat</keyword>
<keyword evidence="5" id="KW-0539">Nucleus</keyword>
<dbReference type="PROSITE" id="PS51294">
    <property type="entry name" value="HTH_MYB"/>
    <property type="match status" value="2"/>
</dbReference>
<feature type="domain" description="HTH myb-type" evidence="7">
    <location>
        <begin position="195"/>
        <end position="231"/>
    </location>
</feature>
<dbReference type="SMART" id="SM00717">
    <property type="entry name" value="SANT"/>
    <property type="match status" value="2"/>
</dbReference>
<dbReference type="PROSITE" id="PS50090">
    <property type="entry name" value="MYB_LIKE"/>
    <property type="match status" value="2"/>
</dbReference>